<dbReference type="Proteomes" id="UP000566813">
    <property type="component" value="Unassembled WGS sequence"/>
</dbReference>
<protein>
    <submittedName>
        <fullName evidence="2">Uncharacterized protein</fullName>
    </submittedName>
</protein>
<evidence type="ECO:0000256" key="1">
    <source>
        <dbReference type="SAM" id="Phobius"/>
    </source>
</evidence>
<feature type="transmembrane region" description="Helical" evidence="1">
    <location>
        <begin position="26"/>
        <end position="45"/>
    </location>
</feature>
<gene>
    <name evidence="2" type="ORF">H7F51_16420</name>
</gene>
<keyword evidence="3" id="KW-1185">Reference proteome</keyword>
<reference evidence="2 3" key="1">
    <citation type="submission" date="2020-08" db="EMBL/GenBank/DDBJ databases">
        <title>The genome sequence of type strain Novosphingobium flavum NBRC 111647.</title>
        <authorList>
            <person name="Liu Y."/>
        </authorList>
    </citation>
    <scope>NUCLEOTIDE SEQUENCE [LARGE SCALE GENOMIC DNA]</scope>
    <source>
        <strain evidence="2 3">NBRC 111647</strain>
    </source>
</reference>
<keyword evidence="1" id="KW-0472">Membrane</keyword>
<name>A0A7X1FU90_9SPHN</name>
<organism evidence="2 3">
    <name type="scientific">Novosphingobium flavum</name>
    <dbReference type="NCBI Taxonomy" id="1778672"/>
    <lineage>
        <taxon>Bacteria</taxon>
        <taxon>Pseudomonadati</taxon>
        <taxon>Pseudomonadota</taxon>
        <taxon>Alphaproteobacteria</taxon>
        <taxon>Sphingomonadales</taxon>
        <taxon>Sphingomonadaceae</taxon>
        <taxon>Novosphingobium</taxon>
    </lineage>
</organism>
<dbReference type="AlphaFoldDB" id="A0A7X1FU90"/>
<evidence type="ECO:0000313" key="3">
    <source>
        <dbReference type="Proteomes" id="UP000566813"/>
    </source>
</evidence>
<comment type="caution">
    <text evidence="2">The sequence shown here is derived from an EMBL/GenBank/DDBJ whole genome shotgun (WGS) entry which is preliminary data.</text>
</comment>
<keyword evidence="1" id="KW-0812">Transmembrane</keyword>
<dbReference type="EMBL" id="JACLAW010000014">
    <property type="protein sequence ID" value="MBC2667105.1"/>
    <property type="molecule type" value="Genomic_DNA"/>
</dbReference>
<accession>A0A7X1FU90</accession>
<sequence>MERHGEEVHLDTTEARGGDTPHVVRYMLIFGLVLAILALSAIWITGAATSPQGERTGHVTNQATPES</sequence>
<evidence type="ECO:0000313" key="2">
    <source>
        <dbReference type="EMBL" id="MBC2667105.1"/>
    </source>
</evidence>
<proteinExistence type="predicted"/>
<keyword evidence="1" id="KW-1133">Transmembrane helix</keyword>
<dbReference type="RefSeq" id="WP_185665397.1">
    <property type="nucleotide sequence ID" value="NZ_JACLAW010000014.1"/>
</dbReference>